<dbReference type="EMBL" id="KZ505331">
    <property type="protein sequence ID" value="PKU59830.1"/>
    <property type="molecule type" value="Genomic_DNA"/>
</dbReference>
<organism evidence="3 4">
    <name type="scientific">Dendrobium catenatum</name>
    <dbReference type="NCBI Taxonomy" id="906689"/>
    <lineage>
        <taxon>Eukaryota</taxon>
        <taxon>Viridiplantae</taxon>
        <taxon>Streptophyta</taxon>
        <taxon>Embryophyta</taxon>
        <taxon>Tracheophyta</taxon>
        <taxon>Spermatophyta</taxon>
        <taxon>Magnoliopsida</taxon>
        <taxon>Liliopsida</taxon>
        <taxon>Asparagales</taxon>
        <taxon>Orchidaceae</taxon>
        <taxon>Epidendroideae</taxon>
        <taxon>Malaxideae</taxon>
        <taxon>Dendrobiinae</taxon>
        <taxon>Dendrobium</taxon>
    </lineage>
</organism>
<dbReference type="GO" id="GO:0080019">
    <property type="term" value="F:alcohol-forming very long-chain fatty acyl-CoA reductase activity"/>
    <property type="evidence" value="ECO:0007669"/>
    <property type="project" value="InterPro"/>
</dbReference>
<keyword evidence="4" id="KW-1185">Reference proteome</keyword>
<comment type="catalytic activity">
    <reaction evidence="1">
        <text>a long-chain fatty acyl-CoA + 2 NADPH + 2 H(+) = a long-chain primary fatty alcohol + 2 NADP(+) + CoA</text>
        <dbReference type="Rhea" id="RHEA:52716"/>
        <dbReference type="ChEBI" id="CHEBI:15378"/>
        <dbReference type="ChEBI" id="CHEBI:57287"/>
        <dbReference type="ChEBI" id="CHEBI:57783"/>
        <dbReference type="ChEBI" id="CHEBI:58349"/>
        <dbReference type="ChEBI" id="CHEBI:77396"/>
        <dbReference type="ChEBI" id="CHEBI:83139"/>
        <dbReference type="EC" id="1.2.1.84"/>
    </reaction>
</comment>
<evidence type="ECO:0000259" key="2">
    <source>
        <dbReference type="Pfam" id="PF07993"/>
    </source>
</evidence>
<dbReference type="GO" id="GO:0010345">
    <property type="term" value="P:suberin biosynthetic process"/>
    <property type="evidence" value="ECO:0007669"/>
    <property type="project" value="TreeGrafter"/>
</dbReference>
<dbReference type="GO" id="GO:0102965">
    <property type="term" value="F:alcohol-forming long-chain fatty acyl-CoA reductase activity"/>
    <property type="evidence" value="ECO:0007669"/>
    <property type="project" value="UniProtKB-EC"/>
</dbReference>
<dbReference type="EC" id="1.2.1.84" evidence="1"/>
<reference evidence="3 4" key="1">
    <citation type="journal article" date="2016" name="Sci. Rep.">
        <title>The Dendrobium catenatum Lindl. genome sequence provides insights into polysaccharide synthase, floral development and adaptive evolution.</title>
        <authorList>
            <person name="Zhang G.Q."/>
            <person name="Xu Q."/>
            <person name="Bian C."/>
            <person name="Tsai W.C."/>
            <person name="Yeh C.M."/>
            <person name="Liu K.W."/>
            <person name="Yoshida K."/>
            <person name="Zhang L.S."/>
            <person name="Chang S.B."/>
            <person name="Chen F."/>
            <person name="Shi Y."/>
            <person name="Su Y.Y."/>
            <person name="Zhang Y.Q."/>
            <person name="Chen L.J."/>
            <person name="Yin Y."/>
            <person name="Lin M."/>
            <person name="Huang H."/>
            <person name="Deng H."/>
            <person name="Wang Z.W."/>
            <person name="Zhu S.L."/>
            <person name="Zhao X."/>
            <person name="Deng C."/>
            <person name="Niu S.C."/>
            <person name="Huang J."/>
            <person name="Wang M."/>
            <person name="Liu G.H."/>
            <person name="Yang H.J."/>
            <person name="Xiao X.J."/>
            <person name="Hsiao Y.Y."/>
            <person name="Wu W.L."/>
            <person name="Chen Y.Y."/>
            <person name="Mitsuda N."/>
            <person name="Ohme-Takagi M."/>
            <person name="Luo Y.B."/>
            <person name="Van de Peer Y."/>
            <person name="Liu Z.J."/>
        </authorList>
    </citation>
    <scope>NUCLEOTIDE SEQUENCE [LARGE SCALE GENOMIC DNA]</scope>
    <source>
        <tissue evidence="3">The whole plant</tissue>
    </source>
</reference>
<dbReference type="PANTHER" id="PTHR11011">
    <property type="entry name" value="MALE STERILITY PROTEIN 2-RELATED"/>
    <property type="match status" value="1"/>
</dbReference>
<reference evidence="3 4" key="2">
    <citation type="journal article" date="2017" name="Nature">
        <title>The Apostasia genome and the evolution of orchids.</title>
        <authorList>
            <person name="Zhang G.Q."/>
            <person name="Liu K.W."/>
            <person name="Li Z."/>
            <person name="Lohaus R."/>
            <person name="Hsiao Y.Y."/>
            <person name="Niu S.C."/>
            <person name="Wang J.Y."/>
            <person name="Lin Y.C."/>
            <person name="Xu Q."/>
            <person name="Chen L.J."/>
            <person name="Yoshida K."/>
            <person name="Fujiwara S."/>
            <person name="Wang Z.W."/>
            <person name="Zhang Y.Q."/>
            <person name="Mitsuda N."/>
            <person name="Wang M."/>
            <person name="Liu G.H."/>
            <person name="Pecoraro L."/>
            <person name="Huang H.X."/>
            <person name="Xiao X.J."/>
            <person name="Lin M."/>
            <person name="Wu X.Y."/>
            <person name="Wu W.L."/>
            <person name="Chen Y.Y."/>
            <person name="Chang S.B."/>
            <person name="Sakamoto S."/>
            <person name="Ohme-Takagi M."/>
            <person name="Yagi M."/>
            <person name="Zeng S.J."/>
            <person name="Shen C.Y."/>
            <person name="Yeh C.M."/>
            <person name="Luo Y.B."/>
            <person name="Tsai W.C."/>
            <person name="Van de Peer Y."/>
            <person name="Liu Z.J."/>
        </authorList>
    </citation>
    <scope>NUCLEOTIDE SEQUENCE [LARGE SCALE GENOMIC DNA]</scope>
    <source>
        <tissue evidence="3">The whole plant</tissue>
    </source>
</reference>
<dbReference type="Pfam" id="PF07993">
    <property type="entry name" value="NAD_binding_4"/>
    <property type="match status" value="1"/>
</dbReference>
<proteinExistence type="inferred from homology"/>
<feature type="domain" description="Thioester reductase (TE)" evidence="2">
    <location>
        <begin position="2"/>
        <end position="54"/>
    </location>
</feature>
<keyword evidence="1" id="KW-0444">Lipid biosynthesis</keyword>
<evidence type="ECO:0000313" key="3">
    <source>
        <dbReference type="EMBL" id="PKU59830.1"/>
    </source>
</evidence>
<protein>
    <recommendedName>
        <fullName evidence="1">Fatty acyl-CoA reductase</fullName>
        <ecNumber evidence="1">1.2.1.84</ecNumber>
    </recommendedName>
</protein>
<evidence type="ECO:0000313" key="4">
    <source>
        <dbReference type="Proteomes" id="UP000233837"/>
    </source>
</evidence>
<dbReference type="InterPro" id="IPR013120">
    <property type="entry name" value="FAR_NAD-bd"/>
</dbReference>
<dbReference type="Gene3D" id="3.40.50.720">
    <property type="entry name" value="NAD(P)-binding Rossmann-like Domain"/>
    <property type="match status" value="1"/>
</dbReference>
<evidence type="ECO:0000256" key="1">
    <source>
        <dbReference type="RuleBase" id="RU363097"/>
    </source>
</evidence>
<comment type="function">
    <text evidence="1">Catalyzes the reduction of fatty acyl-CoA to fatty alcohols.</text>
</comment>
<comment type="similarity">
    <text evidence="1">Belongs to the fatty acyl-CoA reductase family.</text>
</comment>
<dbReference type="PANTHER" id="PTHR11011:SF99">
    <property type="entry name" value="FATTY ACYL-COA REDUCTASE 3"/>
    <property type="match status" value="1"/>
</dbReference>
<gene>
    <name evidence="3" type="primary">FAR1</name>
    <name evidence="3" type="ORF">MA16_Dca029165</name>
</gene>
<keyword evidence="1" id="KW-0560">Oxidoreductase</keyword>
<sequence>MLWEEIDIVVNVARTTKFYEKYDVSLNINTLGAKHVLEFAKQCIKVQMLLHVSTG</sequence>
<dbReference type="GO" id="GO:0035336">
    <property type="term" value="P:long-chain fatty-acyl-CoA metabolic process"/>
    <property type="evidence" value="ECO:0007669"/>
    <property type="project" value="TreeGrafter"/>
</dbReference>
<dbReference type="STRING" id="906689.A0A2I0V8U8"/>
<name>A0A2I0V8U8_9ASPA</name>
<accession>A0A2I0V8U8</accession>
<dbReference type="Proteomes" id="UP000233837">
    <property type="component" value="Unassembled WGS sequence"/>
</dbReference>
<dbReference type="InterPro" id="IPR036291">
    <property type="entry name" value="NAD(P)-bd_dom_sf"/>
</dbReference>
<dbReference type="AlphaFoldDB" id="A0A2I0V8U8"/>
<dbReference type="SUPFAM" id="SSF51735">
    <property type="entry name" value="NAD(P)-binding Rossmann-fold domains"/>
    <property type="match status" value="1"/>
</dbReference>
<dbReference type="InterPro" id="IPR026055">
    <property type="entry name" value="FAR"/>
</dbReference>
<keyword evidence="1" id="KW-0521">NADP</keyword>
<keyword evidence="1" id="KW-0443">Lipid metabolism</keyword>